<sequence>MYYHNIFIMTGIILQLVTDNKILHDTYIEDLKITMYECVYKKKLKFMVEEIPFQIDKIKFEKSNCNTQHFTNSQTHLCYV</sequence>
<dbReference type="KEGG" id="vg:80517421"/>
<reference evidence="1" key="2">
    <citation type="journal article" date="2018" name="Nat. Commun.">
        <title>Tailed giant Tupanvirus possesses the most complete translational apparatus of the known virosphere.</title>
        <authorList>
            <person name="Abrahao J."/>
            <person name="Silva L."/>
            <person name="Silva L.S."/>
            <person name="Khalil J.Y.B."/>
            <person name="Rodrigues R."/>
            <person name="Arantes T."/>
            <person name="Assis F."/>
            <person name="Boratto P."/>
            <person name="Andrade M."/>
            <person name="Kroon E.G."/>
            <person name="Ribeiro B."/>
            <person name="Bergier I."/>
            <person name="Seligmann H."/>
            <person name="Ghigo E."/>
            <person name="Colson P."/>
            <person name="Levasseur A."/>
            <person name="Kroemer G."/>
            <person name="Raoult D."/>
            <person name="La Scola B."/>
        </authorList>
    </citation>
    <scope>NUCLEOTIDE SEQUENCE [LARGE SCALE GENOMIC DNA]</scope>
    <source>
        <strain evidence="1">Deep ocean</strain>
    </source>
</reference>
<dbReference type="RefSeq" id="YP_010780730.1">
    <property type="nucleotide sequence ID" value="NC_075038.1"/>
</dbReference>
<evidence type="ECO:0000313" key="1">
    <source>
        <dbReference type="EMBL" id="QKU34114.1"/>
    </source>
</evidence>
<proteinExistence type="predicted"/>
<name>A0A6N1NFJ0_9VIRU</name>
<dbReference type="GeneID" id="80517421"/>
<reference evidence="1" key="1">
    <citation type="submission" date="2017-06" db="EMBL/GenBank/DDBJ databases">
        <authorList>
            <person name="Assis F.L."/>
            <person name="Abrahao J.S."/>
            <person name="Silva L."/>
            <person name="Khalil J.B."/>
            <person name="Rodrigues R."/>
            <person name="Silva L.S."/>
            <person name="Boratto P."/>
            <person name="Andrade M."/>
            <person name="Kroon E.G."/>
            <person name="Ribeiro B."/>
            <person name="Bergier I."/>
            <person name="Seligmann H."/>
            <person name="Ghigo E."/>
            <person name="Colson P."/>
            <person name="Levasseur A."/>
            <person name="Raoult D."/>
            <person name="Scola B.L."/>
        </authorList>
    </citation>
    <scope>NUCLEOTIDE SEQUENCE</scope>
    <source>
        <strain evidence="1">Deep ocean</strain>
    </source>
</reference>
<organism evidence="1">
    <name type="scientific">Tupanvirus deep ocean</name>
    <dbReference type="NCBI Taxonomy" id="2126984"/>
    <lineage>
        <taxon>Viruses</taxon>
        <taxon>Varidnaviria</taxon>
        <taxon>Bamfordvirae</taxon>
        <taxon>Nucleocytoviricota</taxon>
        <taxon>Megaviricetes</taxon>
        <taxon>Imitervirales</taxon>
        <taxon>Mimiviridae</taxon>
        <taxon>Megamimivirinae</taxon>
        <taxon>Tupanvirus</taxon>
        <taxon>Tupanvirus altamarinense</taxon>
    </lineage>
</organism>
<dbReference type="EMBL" id="MF405918">
    <property type="protein sequence ID" value="QKU34114.1"/>
    <property type="molecule type" value="Genomic_DNA"/>
</dbReference>
<protein>
    <submittedName>
        <fullName evidence="1">Putative ORFan</fullName>
    </submittedName>
</protein>
<accession>A0A6N1NFJ0</accession>